<feature type="domain" description="DNA/RNA non-specific endonuclease/pyrophosphatase/phosphodiesterase" evidence="4">
    <location>
        <begin position="247"/>
        <end position="458"/>
    </location>
</feature>
<dbReference type="SMART" id="SM00477">
    <property type="entry name" value="NUC"/>
    <property type="match status" value="1"/>
</dbReference>
<evidence type="ECO:0000256" key="2">
    <source>
        <dbReference type="PIRSR" id="PIRSR640255-2"/>
    </source>
</evidence>
<keyword evidence="6" id="KW-1185">Reference proteome</keyword>
<feature type="active site" description="Proton acceptor" evidence="1">
    <location>
        <position position="311"/>
    </location>
</feature>
<dbReference type="InterPro" id="IPR001604">
    <property type="entry name" value="Endo_G_ENPP1-like_dom"/>
</dbReference>
<feature type="binding site" evidence="2">
    <location>
        <position position="342"/>
    </location>
    <ligand>
        <name>Mg(2+)</name>
        <dbReference type="ChEBI" id="CHEBI:18420"/>
        <note>catalytic</note>
    </ligand>
</feature>
<name>A0A4V3C2Z4_9SPHI</name>
<dbReference type="InterPro" id="IPR020821">
    <property type="entry name" value="ENPP1-3/EXOG-like_nuc-like"/>
</dbReference>
<gene>
    <name evidence="5" type="ORF">CLV32_3908</name>
</gene>
<dbReference type="InterPro" id="IPR044929">
    <property type="entry name" value="DNA/RNA_non-sp_Endonuclease_sf"/>
</dbReference>
<dbReference type="PANTHER" id="PTHR13966">
    <property type="entry name" value="ENDONUCLEASE RELATED"/>
    <property type="match status" value="1"/>
</dbReference>
<feature type="domain" description="ENPP1-3/EXOG-like endonuclease/phosphodiesterase" evidence="3">
    <location>
        <begin position="248"/>
        <end position="458"/>
    </location>
</feature>
<dbReference type="InterPro" id="IPR040255">
    <property type="entry name" value="Non-specific_endonuclease"/>
</dbReference>
<dbReference type="PROSITE" id="PS51257">
    <property type="entry name" value="PROKAR_LIPOPROTEIN"/>
    <property type="match status" value="1"/>
</dbReference>
<dbReference type="AlphaFoldDB" id="A0A4V3C2Z4"/>
<dbReference type="Pfam" id="PF01223">
    <property type="entry name" value="Endonuclease_NS"/>
    <property type="match status" value="1"/>
</dbReference>
<dbReference type="PANTHER" id="PTHR13966:SF5">
    <property type="entry name" value="ENDONUCLEASE G, MITOCHONDRIAL"/>
    <property type="match status" value="1"/>
</dbReference>
<keyword evidence="5" id="KW-0378">Hydrolase</keyword>
<dbReference type="GO" id="GO:0016787">
    <property type="term" value="F:hydrolase activity"/>
    <property type="evidence" value="ECO:0007669"/>
    <property type="project" value="InterPro"/>
</dbReference>
<sequence length="471" mass="50194">MSIKNFILYAGLAIGLAGCAKSTTETAQDPVLSTPKSYKITEDFENAVKGAYALGDATMPTGTWSMDNALIGNLAADLKNGNKSVRMRSGKISMNFDIEGLTMVYISHGKYGTDPASTWQLYVSADGGTNYTALGAQITETSTKLVTDSFKVSIPGKLRFRITSAGSTDAARINLDDIIFKGSGDPGIVVGTPDTAPADTVKTTTPEKPRTVVAGADAQPMSGDNSNMIFGNPSNATSATADNFYIDQKYYTESYSNSRGTPNWVSWHLDASTASNAVKRLDNFAGFSGLPASYYIVQNTSYSGTGFDRGHNCPSGDRTSSTNANSATFLMTNMIPQAPQNNQQTWESLESYLRAQVILGNEVFIIMGSYGAGGVGSNGSATTINGGKVTVPSNVWKIAVILPVGNGDLQRVDANTRVIAVNTPNINTIDKDWKKYRVTVRDIEKATGYNFLSALSQSVQDAVETKKDTAN</sequence>
<accession>A0A4V3C2Z4</accession>
<dbReference type="Gene3D" id="3.40.570.10">
    <property type="entry name" value="Extracellular Endonuclease, subunit A"/>
    <property type="match status" value="1"/>
</dbReference>
<keyword evidence="2" id="KW-0479">Metal-binding</keyword>
<organism evidence="5 6">
    <name type="scientific">Pedobacter duraquae</name>
    <dbReference type="NCBI Taxonomy" id="425511"/>
    <lineage>
        <taxon>Bacteria</taxon>
        <taxon>Pseudomonadati</taxon>
        <taxon>Bacteroidota</taxon>
        <taxon>Sphingobacteriia</taxon>
        <taxon>Sphingobacteriales</taxon>
        <taxon>Sphingobacteriaceae</taxon>
        <taxon>Pedobacter</taxon>
    </lineage>
</organism>
<protein>
    <submittedName>
        <fullName evidence="5">Endonuclease G</fullName>
    </submittedName>
</protein>
<dbReference type="OrthoDB" id="9811262at2"/>
<keyword evidence="5" id="KW-0255">Endonuclease</keyword>
<dbReference type="CDD" id="cd00091">
    <property type="entry name" value="NUC"/>
    <property type="match status" value="1"/>
</dbReference>
<evidence type="ECO:0000256" key="1">
    <source>
        <dbReference type="PIRSR" id="PIRSR640255-1"/>
    </source>
</evidence>
<keyword evidence="5" id="KW-0540">Nuclease</keyword>
<dbReference type="SMART" id="SM00892">
    <property type="entry name" value="Endonuclease_NS"/>
    <property type="match status" value="1"/>
</dbReference>
<dbReference type="GO" id="GO:0046872">
    <property type="term" value="F:metal ion binding"/>
    <property type="evidence" value="ECO:0007669"/>
    <property type="project" value="UniProtKB-KW"/>
</dbReference>
<evidence type="ECO:0000259" key="3">
    <source>
        <dbReference type="SMART" id="SM00477"/>
    </source>
</evidence>
<dbReference type="SUPFAM" id="SSF54060">
    <property type="entry name" value="His-Me finger endonucleases"/>
    <property type="match status" value="1"/>
</dbReference>
<dbReference type="Proteomes" id="UP000295499">
    <property type="component" value="Unassembled WGS sequence"/>
</dbReference>
<dbReference type="RefSeq" id="WP_133558494.1">
    <property type="nucleotide sequence ID" value="NZ_SNWM01000005.1"/>
</dbReference>
<dbReference type="EMBL" id="SNWM01000005">
    <property type="protein sequence ID" value="TDO20149.1"/>
    <property type="molecule type" value="Genomic_DNA"/>
</dbReference>
<dbReference type="GO" id="GO:0003676">
    <property type="term" value="F:nucleic acid binding"/>
    <property type="evidence" value="ECO:0007669"/>
    <property type="project" value="InterPro"/>
</dbReference>
<reference evidence="5 6" key="1">
    <citation type="submission" date="2019-03" db="EMBL/GenBank/DDBJ databases">
        <title>Genomic Encyclopedia of Archaeal and Bacterial Type Strains, Phase II (KMG-II): from individual species to whole genera.</title>
        <authorList>
            <person name="Goeker M."/>
        </authorList>
    </citation>
    <scope>NUCLEOTIDE SEQUENCE [LARGE SCALE GENOMIC DNA]</scope>
    <source>
        <strain evidence="5 6">DSM 19034</strain>
    </source>
</reference>
<proteinExistence type="predicted"/>
<evidence type="ECO:0000313" key="6">
    <source>
        <dbReference type="Proteomes" id="UP000295499"/>
    </source>
</evidence>
<comment type="caution">
    <text evidence="5">The sequence shown here is derived from an EMBL/GenBank/DDBJ whole genome shotgun (WGS) entry which is preliminary data.</text>
</comment>
<dbReference type="GO" id="GO:0004519">
    <property type="term" value="F:endonuclease activity"/>
    <property type="evidence" value="ECO:0007669"/>
    <property type="project" value="UniProtKB-KW"/>
</dbReference>
<dbReference type="InterPro" id="IPR044925">
    <property type="entry name" value="His-Me_finger_sf"/>
</dbReference>
<evidence type="ECO:0000259" key="4">
    <source>
        <dbReference type="SMART" id="SM00892"/>
    </source>
</evidence>
<evidence type="ECO:0000313" key="5">
    <source>
        <dbReference type="EMBL" id="TDO20149.1"/>
    </source>
</evidence>